<dbReference type="SUPFAM" id="SSF47598">
    <property type="entry name" value="Ribbon-helix-helix"/>
    <property type="match status" value="1"/>
</dbReference>
<evidence type="ECO:0000313" key="2">
    <source>
        <dbReference type="Proteomes" id="UP000015455"/>
    </source>
</evidence>
<dbReference type="RefSeq" id="WP_021248118.1">
    <property type="nucleotide sequence ID" value="NZ_ATJV01000035.1"/>
</dbReference>
<sequence length="75" mass="8575">MPTSIRLDADIERRLDFLASSTGRSKAYYLREIIEQGIADMEDYYLAAEVLERMRKGQEPVHSAADVRVELGLED</sequence>
<accession>T0B1S5</accession>
<dbReference type="OrthoDB" id="9812023at2"/>
<dbReference type="AlphaFoldDB" id="T0B1S5"/>
<keyword evidence="2" id="KW-1185">Reference proteome</keyword>
<reference evidence="1 2" key="1">
    <citation type="submission" date="2013-06" db="EMBL/GenBank/DDBJ databases">
        <title>Draft genome sequence of Thauera terpenica.</title>
        <authorList>
            <person name="Liu B."/>
            <person name="Frostegard A.H."/>
            <person name="Shapleigh J.P."/>
        </authorList>
    </citation>
    <scope>NUCLEOTIDE SEQUENCE [LARGE SCALE GENOMIC DNA]</scope>
    <source>
        <strain evidence="1 2">58Eu</strain>
    </source>
</reference>
<dbReference type="InterPro" id="IPR010985">
    <property type="entry name" value="Ribbon_hlx_hlx"/>
</dbReference>
<protein>
    <submittedName>
        <fullName evidence="1">CopG family transcriptional regulator</fullName>
    </submittedName>
</protein>
<evidence type="ECO:0000313" key="1">
    <source>
        <dbReference type="EMBL" id="EPZ16758.1"/>
    </source>
</evidence>
<dbReference type="PATRIC" id="fig|1348657.5.peg.666"/>
<dbReference type="EMBL" id="ATJV01000035">
    <property type="protein sequence ID" value="EPZ16758.1"/>
    <property type="molecule type" value="Genomic_DNA"/>
</dbReference>
<gene>
    <name evidence="1" type="ORF">M622_10640</name>
</gene>
<dbReference type="eggNOG" id="COG4710">
    <property type="taxonomic scope" value="Bacteria"/>
</dbReference>
<dbReference type="STRING" id="1348657.M622_10640"/>
<name>T0B1S5_9RHOO</name>
<dbReference type="Proteomes" id="UP000015455">
    <property type="component" value="Unassembled WGS sequence"/>
</dbReference>
<organism evidence="1 2">
    <name type="scientific">Thauera terpenica 58Eu</name>
    <dbReference type="NCBI Taxonomy" id="1348657"/>
    <lineage>
        <taxon>Bacteria</taxon>
        <taxon>Pseudomonadati</taxon>
        <taxon>Pseudomonadota</taxon>
        <taxon>Betaproteobacteria</taxon>
        <taxon>Rhodocyclales</taxon>
        <taxon>Zoogloeaceae</taxon>
        <taxon>Thauera</taxon>
    </lineage>
</organism>
<dbReference type="GO" id="GO:0006355">
    <property type="term" value="P:regulation of DNA-templated transcription"/>
    <property type="evidence" value="ECO:0007669"/>
    <property type="project" value="InterPro"/>
</dbReference>
<proteinExistence type="predicted"/>
<comment type="caution">
    <text evidence="1">The sequence shown here is derived from an EMBL/GenBank/DDBJ whole genome shotgun (WGS) entry which is preliminary data.</text>
</comment>